<sequence length="101" mass="11904">MYEECQAEVRMQRMILKDGYYDETTYYCSVITYNPEEEDIYLLSGEAKLPVFSLDGIYECRIHTQEGEVSCVGVIEERYWNKLGNVIRVHVKNGFYKNLVN</sequence>
<evidence type="ECO:0000313" key="4">
    <source>
        <dbReference type="Proteomes" id="UP000701680"/>
    </source>
</evidence>
<name>A0A850HGW1_9FIRM</name>
<keyword evidence="3" id="KW-1185">Reference proteome</keyword>
<dbReference type="EMBL" id="JAAIUO010000002">
    <property type="protein sequence ID" value="NSK14222.1"/>
    <property type="molecule type" value="Genomic_DNA"/>
</dbReference>
<dbReference type="Proteomes" id="UP000701680">
    <property type="component" value="Unassembled WGS sequence"/>
</dbReference>
<accession>A0A850HGW1</accession>
<gene>
    <name evidence="2" type="ORF">G5A66_03290</name>
    <name evidence="1" type="ORF">G5A75_04910</name>
</gene>
<dbReference type="Proteomes" id="UP000528555">
    <property type="component" value="Unassembled WGS sequence"/>
</dbReference>
<proteinExistence type="predicted"/>
<dbReference type="EMBL" id="JAAITX010000002">
    <property type="protein sequence ID" value="NVH57691.1"/>
    <property type="molecule type" value="Genomic_DNA"/>
</dbReference>
<comment type="caution">
    <text evidence="2">The sequence shown here is derived from an EMBL/GenBank/DDBJ whole genome shotgun (WGS) entry which is preliminary data.</text>
</comment>
<reference evidence="2" key="2">
    <citation type="submission" date="2020-02" db="EMBL/GenBank/DDBJ databases">
        <authorList>
            <person name="Littmann E."/>
            <person name="Sorbara M."/>
        </authorList>
    </citation>
    <scope>NUCLEOTIDE SEQUENCE</scope>
    <source>
        <strain evidence="2">MSK.17.11</strain>
        <strain evidence="1">MSK.17.38</strain>
    </source>
</reference>
<dbReference type="AlphaFoldDB" id="A0A850HGW1"/>
<organism evidence="2 3">
    <name type="scientific">Dorea phocaeensis</name>
    <dbReference type="NCBI Taxonomy" id="2040291"/>
    <lineage>
        <taxon>Bacteria</taxon>
        <taxon>Bacillati</taxon>
        <taxon>Bacillota</taxon>
        <taxon>Clostridia</taxon>
        <taxon>Lachnospirales</taxon>
        <taxon>Lachnospiraceae</taxon>
        <taxon>Dorea</taxon>
    </lineage>
</organism>
<reference evidence="3 4" key="1">
    <citation type="journal article" date="2020" name="Cell Host Microbe">
        <title>Functional and Genomic Variation between Human-Derived Isolates of Lachnospiraceae Reveals Inter- and Intra-Species Diversity.</title>
        <authorList>
            <person name="Sorbara M.T."/>
            <person name="Littmann E.R."/>
            <person name="Fontana E."/>
            <person name="Moody T.U."/>
            <person name="Kohout C.E."/>
            <person name="Gjonbalaj M."/>
            <person name="Eaton V."/>
            <person name="Seok R."/>
            <person name="Leiner I.M."/>
            <person name="Pamer E.G."/>
        </authorList>
    </citation>
    <scope>NUCLEOTIDE SEQUENCE [LARGE SCALE GENOMIC DNA]</scope>
    <source>
        <strain evidence="2 3">MSK.17.11</strain>
        <strain evidence="1 4">MSK.17.38</strain>
    </source>
</reference>
<protein>
    <submittedName>
        <fullName evidence="2">Uncharacterized protein</fullName>
    </submittedName>
</protein>
<evidence type="ECO:0000313" key="3">
    <source>
        <dbReference type="Proteomes" id="UP000528555"/>
    </source>
</evidence>
<evidence type="ECO:0000313" key="2">
    <source>
        <dbReference type="EMBL" id="NVH57691.1"/>
    </source>
</evidence>
<evidence type="ECO:0000313" key="1">
    <source>
        <dbReference type="EMBL" id="NSK14222.1"/>
    </source>
</evidence>
<dbReference type="OrthoDB" id="1911054at2"/>